<gene>
    <name evidence="3" type="ORF">E5676_scaffold248G006310</name>
    <name evidence="2" type="ORF">E6C27_scaffold96G00830</name>
</gene>
<dbReference type="Proteomes" id="UP000321393">
    <property type="component" value="Unassembled WGS sequence"/>
</dbReference>
<name>A0A5A7ULX5_CUCMM</name>
<protein>
    <submittedName>
        <fullName evidence="2">DNA/RNA polymerases superfamily protein</fullName>
    </submittedName>
</protein>
<evidence type="ECO:0000256" key="1">
    <source>
        <dbReference type="SAM" id="MobiDB-lite"/>
    </source>
</evidence>
<dbReference type="EMBL" id="SSTD01017768">
    <property type="protein sequence ID" value="TYJ99413.1"/>
    <property type="molecule type" value="Genomic_DNA"/>
</dbReference>
<feature type="region of interest" description="Disordered" evidence="1">
    <location>
        <begin position="1"/>
        <end position="40"/>
    </location>
</feature>
<dbReference type="InterPro" id="IPR053134">
    <property type="entry name" value="RNA-dir_DNA_polymerase"/>
</dbReference>
<evidence type="ECO:0000313" key="5">
    <source>
        <dbReference type="Proteomes" id="UP000321947"/>
    </source>
</evidence>
<dbReference type="STRING" id="1194695.A0A5A7ULX5"/>
<dbReference type="PANTHER" id="PTHR24559:SF444">
    <property type="entry name" value="REVERSE TRANSCRIPTASE DOMAIN-CONTAINING PROTEIN"/>
    <property type="match status" value="1"/>
</dbReference>
<dbReference type="Gene3D" id="3.10.10.10">
    <property type="entry name" value="HIV Type 1 Reverse Transcriptase, subunit A, domain 1"/>
    <property type="match status" value="2"/>
</dbReference>
<dbReference type="AlphaFoldDB" id="A0A5A7ULX5"/>
<comment type="caution">
    <text evidence="2">The sequence shown here is derived from an EMBL/GenBank/DDBJ whole genome shotgun (WGS) entry which is preliminary data.</text>
</comment>
<accession>A0A5A7ULX5</accession>
<evidence type="ECO:0000313" key="4">
    <source>
        <dbReference type="Proteomes" id="UP000321393"/>
    </source>
</evidence>
<dbReference type="SUPFAM" id="SSF56672">
    <property type="entry name" value="DNA/RNA polymerases"/>
    <property type="match status" value="1"/>
</dbReference>
<dbReference type="InterPro" id="IPR043502">
    <property type="entry name" value="DNA/RNA_pol_sf"/>
</dbReference>
<evidence type="ECO:0000313" key="2">
    <source>
        <dbReference type="EMBL" id="KAA0056913.1"/>
    </source>
</evidence>
<reference evidence="4 5" key="1">
    <citation type="submission" date="2019-08" db="EMBL/GenBank/DDBJ databases">
        <title>Draft genome sequences of two oriental melons (Cucumis melo L. var makuwa).</title>
        <authorList>
            <person name="Kwon S.-Y."/>
        </authorList>
    </citation>
    <scope>NUCLEOTIDE SEQUENCE [LARGE SCALE GENOMIC DNA]</scope>
    <source>
        <strain evidence="5">cv. Chang Bougi</strain>
        <strain evidence="4">cv. SW 3</strain>
        <tissue evidence="2">Leaf</tissue>
    </source>
</reference>
<dbReference type="PANTHER" id="PTHR24559">
    <property type="entry name" value="TRANSPOSON TY3-I GAG-POL POLYPROTEIN"/>
    <property type="match status" value="1"/>
</dbReference>
<dbReference type="Proteomes" id="UP000321947">
    <property type="component" value="Unassembled WGS sequence"/>
</dbReference>
<dbReference type="EMBL" id="SSTE01007279">
    <property type="protein sequence ID" value="KAA0056913.1"/>
    <property type="molecule type" value="Genomic_DNA"/>
</dbReference>
<organism evidence="2 4">
    <name type="scientific">Cucumis melo var. makuwa</name>
    <name type="common">Oriental melon</name>
    <dbReference type="NCBI Taxonomy" id="1194695"/>
    <lineage>
        <taxon>Eukaryota</taxon>
        <taxon>Viridiplantae</taxon>
        <taxon>Streptophyta</taxon>
        <taxon>Embryophyta</taxon>
        <taxon>Tracheophyta</taxon>
        <taxon>Spermatophyta</taxon>
        <taxon>Magnoliopsida</taxon>
        <taxon>eudicotyledons</taxon>
        <taxon>Gunneridae</taxon>
        <taxon>Pentapetalae</taxon>
        <taxon>rosids</taxon>
        <taxon>fabids</taxon>
        <taxon>Cucurbitales</taxon>
        <taxon>Cucurbitaceae</taxon>
        <taxon>Benincaseae</taxon>
        <taxon>Cucumis</taxon>
    </lineage>
</organism>
<sequence length="383" mass="43454">MPRGRPRKRPVAEASNAAREAAMESEEPDAESSRPHVEGNVEEQLLDRLAQRFVSRIKSTQSDLEKKFEIERLKALGSTTFARTTNPANAEAWLTLIEKCFRVMRCSEDRKVELSAFLLQNGAEDWWHDRNVIKDEAERCKRFEEGLREKIRTLVTACADSNDLSKLVKGALRVEKSLNESKREREAFKNVRTGGGVQRSSGFSHSISPIRCSHVARSDRVVLGSDKSNVCYDYGQPRHYRRDNCPHLIPEGNTIMKTTSQIEGKVFAMTQQEAADAPNVVTGLPLDREIEFSIDLVPVMAPISQAPYRMAPMELRELKSQLQDLVDKGFIRPRASPWGAPVLFVKKKDAFRTRYGHYEFLVMPFGLTNAPAAFMDLMNQVFH</sequence>
<proteinExistence type="predicted"/>
<evidence type="ECO:0000313" key="3">
    <source>
        <dbReference type="EMBL" id="TYJ99413.1"/>
    </source>
</evidence>
<feature type="compositionally biased region" description="Basic and acidic residues" evidence="1">
    <location>
        <begin position="31"/>
        <end position="40"/>
    </location>
</feature>
<dbReference type="OrthoDB" id="2272416at2759"/>